<feature type="domain" description="SLC41A/MgtE integral membrane" evidence="11">
    <location>
        <begin position="271"/>
        <end position="415"/>
    </location>
</feature>
<feature type="transmembrane region" description="Helical" evidence="10">
    <location>
        <begin position="397"/>
        <end position="421"/>
    </location>
</feature>
<dbReference type="InterPro" id="IPR006667">
    <property type="entry name" value="SLC41_membr_dom"/>
</dbReference>
<comment type="subcellular location">
    <subcellularLocation>
        <location evidence="1">Membrane</location>
        <topology evidence="1">Multi-pass membrane protein</topology>
    </subcellularLocation>
</comment>
<evidence type="ECO:0000256" key="4">
    <source>
        <dbReference type="ARBA" id="ARBA00022692"/>
    </source>
</evidence>
<protein>
    <recommendedName>
        <fullName evidence="11">SLC41A/MgtE integral membrane domain-containing protein</fullName>
    </recommendedName>
</protein>
<evidence type="ECO:0000256" key="2">
    <source>
        <dbReference type="ARBA" id="ARBA00009749"/>
    </source>
</evidence>
<dbReference type="AlphaFoldDB" id="A0A7R9GB47"/>
<feature type="transmembrane region" description="Helical" evidence="10">
    <location>
        <begin position="141"/>
        <end position="166"/>
    </location>
</feature>
<dbReference type="Pfam" id="PF01769">
    <property type="entry name" value="MgtE"/>
    <property type="match status" value="2"/>
</dbReference>
<feature type="transmembrane region" description="Helical" evidence="10">
    <location>
        <begin position="87"/>
        <end position="105"/>
    </location>
</feature>
<comment type="similarity">
    <text evidence="2">Belongs to the SLC41A transporter family.</text>
</comment>
<gene>
    <name evidence="12" type="ORF">NMOB1V02_LOCUS2120</name>
</gene>
<evidence type="ECO:0000256" key="8">
    <source>
        <dbReference type="ARBA" id="ARBA00023136"/>
    </source>
</evidence>
<dbReference type="Proteomes" id="UP000678499">
    <property type="component" value="Unassembled WGS sequence"/>
</dbReference>
<evidence type="ECO:0000256" key="9">
    <source>
        <dbReference type="SAM" id="MobiDB-lite"/>
    </source>
</evidence>
<feature type="transmembrane region" description="Helical" evidence="10">
    <location>
        <begin position="330"/>
        <end position="349"/>
    </location>
</feature>
<keyword evidence="6 10" id="KW-1133">Transmembrane helix</keyword>
<feature type="transmembrane region" description="Helical" evidence="10">
    <location>
        <begin position="361"/>
        <end position="385"/>
    </location>
</feature>
<keyword evidence="8 10" id="KW-0472">Membrane</keyword>
<dbReference type="PANTHER" id="PTHR16228:SF7">
    <property type="entry name" value="SLC41A_MGTE INTEGRAL MEMBRANE DOMAIN-CONTAINING PROTEIN"/>
    <property type="match status" value="1"/>
</dbReference>
<keyword evidence="4 10" id="KW-0812">Transmembrane</keyword>
<feature type="domain" description="SLC41A/MgtE integral membrane" evidence="11">
    <location>
        <begin position="107"/>
        <end position="197"/>
    </location>
</feature>
<keyword evidence="13" id="KW-1185">Reference proteome</keyword>
<sequence>MVESVVRYRRQLAAMNDEPATDEETPFIGTPPLRRGSSKSFGTEGQSGIGGASDEYSGLQVGHDNEPLIFENETAKEESALRIASQVFLPFLIAGVGMVCAGLLLDIVQCQALVVAFLASVAAVGLGFIPDGTYNLRHGLVLCASALTTASLASFILGVIMIFVIIGSREFGINPDNVATPIAASLGDLTTLALLAFTAKWLYAGQNRWPLIAPKERLLRKYLNDGEEMSSNKRGAQDGLDSRDLCHVDQQVWGMILGYAVGIYKGIAVFQPVINGAGGNLAAVQASRLSTFLHTRCPFGQLPASCHGTVWANPCKLFADPGSESATIRVLLAFVIPGHVIFALFIAFFNAGHTAVSPAFMAFYLTAAVLQVTLLLYSCHVLVHWMWKKSIDPDNSAIPYLTALGDLLGTGFLAIAFHFLFALGIDHKDSTIEALS</sequence>
<evidence type="ECO:0000313" key="12">
    <source>
        <dbReference type="EMBL" id="CAD7274272.1"/>
    </source>
</evidence>
<dbReference type="GO" id="GO:0008324">
    <property type="term" value="F:monoatomic cation transmembrane transporter activity"/>
    <property type="evidence" value="ECO:0007669"/>
    <property type="project" value="InterPro"/>
</dbReference>
<name>A0A7R9GB47_9CRUS</name>
<keyword evidence="5" id="KW-0460">Magnesium</keyword>
<evidence type="ECO:0000313" key="13">
    <source>
        <dbReference type="Proteomes" id="UP000678499"/>
    </source>
</evidence>
<keyword evidence="7" id="KW-0406">Ion transport</keyword>
<organism evidence="12">
    <name type="scientific">Notodromas monacha</name>
    <dbReference type="NCBI Taxonomy" id="399045"/>
    <lineage>
        <taxon>Eukaryota</taxon>
        <taxon>Metazoa</taxon>
        <taxon>Ecdysozoa</taxon>
        <taxon>Arthropoda</taxon>
        <taxon>Crustacea</taxon>
        <taxon>Oligostraca</taxon>
        <taxon>Ostracoda</taxon>
        <taxon>Podocopa</taxon>
        <taxon>Podocopida</taxon>
        <taxon>Cypridocopina</taxon>
        <taxon>Cypridoidea</taxon>
        <taxon>Cyprididae</taxon>
        <taxon>Notodromas</taxon>
    </lineage>
</organism>
<evidence type="ECO:0000256" key="6">
    <source>
        <dbReference type="ARBA" id="ARBA00022989"/>
    </source>
</evidence>
<evidence type="ECO:0000256" key="10">
    <source>
        <dbReference type="SAM" id="Phobius"/>
    </source>
</evidence>
<dbReference type="SUPFAM" id="SSF161093">
    <property type="entry name" value="MgtE membrane domain-like"/>
    <property type="match status" value="2"/>
</dbReference>
<reference evidence="12" key="1">
    <citation type="submission" date="2020-11" db="EMBL/GenBank/DDBJ databases">
        <authorList>
            <person name="Tran Van P."/>
        </authorList>
    </citation>
    <scope>NUCLEOTIDE SEQUENCE</scope>
</reference>
<feature type="region of interest" description="Disordered" evidence="9">
    <location>
        <begin position="16"/>
        <end position="50"/>
    </location>
</feature>
<accession>A0A7R9GB47</accession>
<proteinExistence type="inferred from homology"/>
<dbReference type="OrthoDB" id="5791097at2759"/>
<dbReference type="PANTHER" id="PTHR16228">
    <property type="entry name" value="DIVALENT CATION TRANSPORTER SOLUTE CARRIER FAMILY 41"/>
    <property type="match status" value="1"/>
</dbReference>
<evidence type="ECO:0000256" key="1">
    <source>
        <dbReference type="ARBA" id="ARBA00004141"/>
    </source>
</evidence>
<dbReference type="Gene3D" id="1.10.357.20">
    <property type="entry name" value="SLC41 divalent cation transporters, integral membrane domain"/>
    <property type="match status" value="2"/>
</dbReference>
<evidence type="ECO:0000256" key="7">
    <source>
        <dbReference type="ARBA" id="ARBA00023065"/>
    </source>
</evidence>
<feature type="transmembrane region" description="Helical" evidence="10">
    <location>
        <begin position="111"/>
        <end position="129"/>
    </location>
</feature>
<dbReference type="InterPro" id="IPR036739">
    <property type="entry name" value="SLC41_membr_dom_sf"/>
</dbReference>
<dbReference type="GO" id="GO:0005886">
    <property type="term" value="C:plasma membrane"/>
    <property type="evidence" value="ECO:0007669"/>
    <property type="project" value="TreeGrafter"/>
</dbReference>
<evidence type="ECO:0000259" key="11">
    <source>
        <dbReference type="Pfam" id="PF01769"/>
    </source>
</evidence>
<dbReference type="EMBL" id="CAJPEX010000229">
    <property type="protein sequence ID" value="CAG0914424.1"/>
    <property type="molecule type" value="Genomic_DNA"/>
</dbReference>
<dbReference type="EMBL" id="OA882266">
    <property type="protein sequence ID" value="CAD7274272.1"/>
    <property type="molecule type" value="Genomic_DNA"/>
</dbReference>
<evidence type="ECO:0000256" key="3">
    <source>
        <dbReference type="ARBA" id="ARBA00022448"/>
    </source>
</evidence>
<evidence type="ECO:0000256" key="5">
    <source>
        <dbReference type="ARBA" id="ARBA00022842"/>
    </source>
</evidence>
<keyword evidence="3" id="KW-0813">Transport</keyword>
<dbReference type="InterPro" id="IPR045349">
    <property type="entry name" value="SLC41A1-3"/>
</dbReference>